<proteinExistence type="predicted"/>
<reference evidence="2 3" key="1">
    <citation type="submission" date="2023-08" db="EMBL/GenBank/DDBJ databases">
        <title>Microbacterium psychrotolerans sp. nov., a psychrotolerant bacterium isolated from soil in Heilongjiang Province, China.</title>
        <authorList>
            <person name="An P."/>
            <person name="Zhao D."/>
            <person name="Xiang H."/>
        </authorList>
    </citation>
    <scope>NUCLEOTIDE SEQUENCE [LARGE SCALE GENOMIC DNA]</scope>
    <source>
        <strain evidence="2 3">QXD-8</strain>
    </source>
</reference>
<evidence type="ECO:0000256" key="1">
    <source>
        <dbReference type="SAM" id="MobiDB-lite"/>
    </source>
</evidence>
<comment type="caution">
    <text evidence="2">The sequence shown here is derived from an EMBL/GenBank/DDBJ whole genome shotgun (WGS) entry which is preliminary data.</text>
</comment>
<sequence length="215" mass="23608">MSNLSSRLQQRKMPTKDVRICLDLDLLAQRDEAMRGLAAAKSRQNDDGRMVGSPSVNNALARVTEVEDRIRDASIVIRITGVDRTKYNSFFLACPPRKARQEAFDTSKFYMHVARETGKYVDEHGETHDITSEEWADIDKVITDGEHDRIAEAVLYVNREVGGQGIDFLGDASETTRDSFGISASRGNSASPRAGSGAGSRKKSTPRTSTTPAGQ</sequence>
<dbReference type="RefSeq" id="WP_308866811.1">
    <property type="nucleotide sequence ID" value="NZ_JAVFWO010000002.1"/>
</dbReference>
<gene>
    <name evidence="2" type="ORF">Q9R08_05215</name>
</gene>
<feature type="compositionally biased region" description="Low complexity" evidence="1">
    <location>
        <begin position="183"/>
        <end position="195"/>
    </location>
</feature>
<protein>
    <submittedName>
        <fullName evidence="2">Uncharacterized protein</fullName>
    </submittedName>
</protein>
<feature type="region of interest" description="Disordered" evidence="1">
    <location>
        <begin position="177"/>
        <end position="215"/>
    </location>
</feature>
<dbReference type="EMBL" id="JAVFWO010000002">
    <property type="protein sequence ID" value="MDQ7877373.1"/>
    <property type="molecule type" value="Genomic_DNA"/>
</dbReference>
<evidence type="ECO:0000313" key="2">
    <source>
        <dbReference type="EMBL" id="MDQ7877373.1"/>
    </source>
</evidence>
<accession>A0ABU0YYG3</accession>
<evidence type="ECO:0000313" key="3">
    <source>
        <dbReference type="Proteomes" id="UP001235133"/>
    </source>
</evidence>
<feature type="compositionally biased region" description="Low complexity" evidence="1">
    <location>
        <begin position="206"/>
        <end position="215"/>
    </location>
</feature>
<dbReference type="Proteomes" id="UP001235133">
    <property type="component" value="Unassembled WGS sequence"/>
</dbReference>
<keyword evidence="3" id="KW-1185">Reference proteome</keyword>
<organism evidence="2 3">
    <name type="scientific">Microbacterium psychrotolerans</name>
    <dbReference type="NCBI Taxonomy" id="3068321"/>
    <lineage>
        <taxon>Bacteria</taxon>
        <taxon>Bacillati</taxon>
        <taxon>Actinomycetota</taxon>
        <taxon>Actinomycetes</taxon>
        <taxon>Micrococcales</taxon>
        <taxon>Microbacteriaceae</taxon>
        <taxon>Microbacterium</taxon>
    </lineage>
</organism>
<name>A0ABU0YYG3_9MICO</name>